<gene>
    <name evidence="3" type="primary">ORF127</name>
    <name evidence="3" type="ORF">AnanMp21</name>
</gene>
<keyword evidence="3" id="KW-0496">Mitochondrion</keyword>
<evidence type="ECO:0000256" key="1">
    <source>
        <dbReference type="ARBA" id="ARBA00022495"/>
    </source>
</evidence>
<dbReference type="RefSeq" id="YP_009478057.1">
    <property type="nucleotide sequence ID" value="NC_037476.1"/>
</dbReference>
<proteinExistence type="predicted"/>
<sequence length="126" mass="14177">MTVLVGKENTGTTRLKKLETDPFEMSQILFKHLVLSNETEAYQGGAENLKALVGSDILKANEKHQNDPRHEYFKGHIVLIGKNPLSITDTGGALLRRVRLIKERPSMSARRGRIYYTGQEVNGKEI</sequence>
<dbReference type="GeneID" id="36494069"/>
<evidence type="ECO:0000313" key="3">
    <source>
        <dbReference type="EMBL" id="AVP12846.1"/>
    </source>
</evidence>
<dbReference type="Gene3D" id="3.40.50.300">
    <property type="entry name" value="P-loop containing nucleotide triphosphate hydrolases"/>
    <property type="match status" value="1"/>
</dbReference>
<dbReference type="InterPro" id="IPR027417">
    <property type="entry name" value="P-loop_NTPase"/>
</dbReference>
<feature type="domain" description="NrS-1 polymerase-like helicase" evidence="2">
    <location>
        <begin position="4"/>
        <end position="86"/>
    </location>
</feature>
<name>A0A2P1L4W3_ANTAG</name>
<dbReference type="AlphaFoldDB" id="A0A2P1L4W3"/>
<dbReference type="InterPro" id="IPR045455">
    <property type="entry name" value="NrS-1_pol-like_helicase"/>
</dbReference>
<accession>A0A2P1L4W3</accession>
<reference evidence="3" key="1">
    <citation type="journal article" date="2018" name="Bryologist">
        <title>Complete mitochondrial genome sequence of Anthoceros angustus: conservative evolution of the mitogenomes in hornworts.</title>
        <authorList>
            <person name="Dong S."/>
            <person name="Xue J."/>
            <person name="Zhang S."/>
            <person name="Zhang L."/>
            <person name="Wu H."/>
            <person name="Chen Z."/>
            <person name="Goffinet B."/>
            <person name="Liu Y."/>
        </authorList>
    </citation>
    <scope>NUCLEOTIDE SEQUENCE</scope>
</reference>
<dbReference type="Pfam" id="PF19263">
    <property type="entry name" value="DUF5906"/>
    <property type="match status" value="1"/>
</dbReference>
<organism evidence="3">
    <name type="scientific">Anthoceros angustus</name>
    <name type="common">Hornwort</name>
    <name type="synonym">Anthoceros formosae</name>
    <dbReference type="NCBI Taxonomy" id="48387"/>
    <lineage>
        <taxon>Eukaryota</taxon>
        <taxon>Viridiplantae</taxon>
        <taxon>Streptophyta</taxon>
        <taxon>Embryophyta</taxon>
        <taxon>Anthocerotophyta</taxon>
        <taxon>Anthocerotopsida</taxon>
        <taxon>Anthocerotidae</taxon>
        <taxon>Anthocerotales</taxon>
        <taxon>Anthocerotaceae</taxon>
        <taxon>Anthoceros</taxon>
    </lineage>
</organism>
<protein>
    <recommendedName>
        <fullName evidence="2">NrS-1 polymerase-like helicase domain-containing protein</fullName>
    </recommendedName>
</protein>
<geneLocation type="mitochondrion" evidence="3"/>
<keyword evidence="1" id="KW-0691">RNA editing</keyword>
<dbReference type="EMBL" id="MG029262">
    <property type="protein sequence ID" value="AVP12846.1"/>
    <property type="molecule type" value="Genomic_DNA"/>
</dbReference>
<evidence type="ECO:0000259" key="2">
    <source>
        <dbReference type="Pfam" id="PF19263"/>
    </source>
</evidence>